<keyword evidence="2 5" id="KW-0145">Chemotaxis</keyword>
<dbReference type="InterPro" id="IPR001789">
    <property type="entry name" value="Sig_transdc_resp-reg_receiver"/>
</dbReference>
<dbReference type="Pfam" id="PF00072">
    <property type="entry name" value="Response_reg"/>
    <property type="match status" value="1"/>
</dbReference>
<evidence type="ECO:0000313" key="11">
    <source>
        <dbReference type="Proteomes" id="UP000014113"/>
    </source>
</evidence>
<feature type="active site" evidence="5 6">
    <location>
        <position position="296"/>
    </location>
</feature>
<dbReference type="PROSITE" id="PS50110">
    <property type="entry name" value="RESPONSE_REGULATORY"/>
    <property type="match status" value="1"/>
</dbReference>
<dbReference type="InterPro" id="IPR011006">
    <property type="entry name" value="CheY-like_superfamily"/>
</dbReference>
<dbReference type="HAMAP" id="MF_00099">
    <property type="entry name" value="CheB_chemtxs"/>
    <property type="match status" value="1"/>
</dbReference>
<keyword evidence="11" id="KW-1185">Reference proteome</keyword>
<evidence type="ECO:0000256" key="2">
    <source>
        <dbReference type="ARBA" id="ARBA00022500"/>
    </source>
</evidence>
<dbReference type="GO" id="GO:0005737">
    <property type="term" value="C:cytoplasm"/>
    <property type="evidence" value="ECO:0007669"/>
    <property type="project" value="UniProtKB-SubCell"/>
</dbReference>
<feature type="domain" description="Response regulatory" evidence="8">
    <location>
        <begin position="2"/>
        <end position="117"/>
    </location>
</feature>
<evidence type="ECO:0000256" key="4">
    <source>
        <dbReference type="ARBA" id="ARBA00048267"/>
    </source>
</evidence>
<evidence type="ECO:0000313" key="10">
    <source>
        <dbReference type="EMBL" id="EOW83971.1"/>
    </source>
</evidence>
<dbReference type="GO" id="GO:0000156">
    <property type="term" value="F:phosphorelay response regulator activity"/>
    <property type="evidence" value="ECO:0007669"/>
    <property type="project" value="InterPro"/>
</dbReference>
<comment type="subcellular location">
    <subcellularLocation>
        <location evidence="5">Cytoplasm</location>
    </subcellularLocation>
</comment>
<protein>
    <recommendedName>
        <fullName evidence="5">Protein-glutamate methylesterase/protein-glutamine glutaminase</fullName>
        <ecNumber evidence="5">3.1.1.61</ecNumber>
        <ecNumber evidence="5">3.5.1.44</ecNumber>
    </recommendedName>
</protein>
<feature type="modified residue" description="4-aspartylphosphate" evidence="5 7">
    <location>
        <position position="53"/>
    </location>
</feature>
<dbReference type="RefSeq" id="WP_016183884.1">
    <property type="nucleotide sequence ID" value="NZ_JXKI01000003.1"/>
</dbReference>
<evidence type="ECO:0000259" key="9">
    <source>
        <dbReference type="PROSITE" id="PS50122"/>
    </source>
</evidence>
<dbReference type="Pfam" id="PF01339">
    <property type="entry name" value="CheB_methylest"/>
    <property type="match status" value="1"/>
</dbReference>
<name>S0KLA1_9ENTE</name>
<dbReference type="InterPro" id="IPR000673">
    <property type="entry name" value="Sig_transdc_resp-reg_Me-estase"/>
</dbReference>
<accession>S0KLA1</accession>
<dbReference type="eggNOG" id="COG2201">
    <property type="taxonomic scope" value="Bacteria"/>
</dbReference>
<dbReference type="PANTHER" id="PTHR42872">
    <property type="entry name" value="PROTEIN-GLUTAMATE METHYLESTERASE/PROTEIN-GLUTAMINE GLUTAMINASE"/>
    <property type="match status" value="1"/>
</dbReference>
<dbReference type="InterPro" id="IPR008248">
    <property type="entry name" value="CheB-like"/>
</dbReference>
<sequence>MKVMVVDDSAFLRKVIADLLQSMPDVEVSQQARNGKQALEMLANEQPDLVLLDVEMPILNGIETLKQIKANYDLPVVMLSALSNKEITIEALELGAADFVEKPTNIMVIGQEWSQDFYNKLISIHGQRRRLARPRLTQTKIKPLDTEVTSIKTEGVAKDKLRSGQLPSQVQALVIGASTGGPKALLRVITSLPAQLKVPVFIVQHMPKGFTTSFAQRMNDESKVTVVEAQQGMRITNQVYLCPGDYHMTIENNRINLNQEPKLHGTRPAVDYLFKSAAELYGNHLVGLILTGMGRDGGAGMQQIANRGGYNIAQSKETCVVYGMPRYAVELGVVHEVLDLDTIANKIRQIVG</sequence>
<comment type="caution">
    <text evidence="10">The sequence shown here is derived from an EMBL/GenBank/DDBJ whole genome shotgun (WGS) entry which is preliminary data.</text>
</comment>
<dbReference type="SUPFAM" id="SSF52738">
    <property type="entry name" value="Methylesterase CheB, C-terminal domain"/>
    <property type="match status" value="1"/>
</dbReference>
<dbReference type="Gene3D" id="3.40.50.180">
    <property type="entry name" value="Methylesterase CheB, C-terminal domain"/>
    <property type="match status" value="1"/>
</dbReference>
<dbReference type="GO" id="GO:0008984">
    <property type="term" value="F:protein-glutamate methylesterase activity"/>
    <property type="evidence" value="ECO:0007669"/>
    <property type="project" value="UniProtKB-UniRule"/>
</dbReference>
<dbReference type="PATRIC" id="fig|1121865.3.peg.1718"/>
<evidence type="ECO:0000256" key="7">
    <source>
        <dbReference type="PROSITE-ProRule" id="PRU00169"/>
    </source>
</evidence>
<evidence type="ECO:0000256" key="6">
    <source>
        <dbReference type="PROSITE-ProRule" id="PRU00050"/>
    </source>
</evidence>
<comment type="domain">
    <text evidence="5">Contains a C-terminal catalytic domain, and an N-terminal region which modulates catalytic activity.</text>
</comment>
<dbReference type="EC" id="3.5.1.44" evidence="5"/>
<keyword evidence="1 5" id="KW-0963">Cytoplasm</keyword>
<dbReference type="PIRSF" id="PIRSF000876">
    <property type="entry name" value="RR_chemtxs_CheB"/>
    <property type="match status" value="1"/>
</dbReference>
<dbReference type="GO" id="GO:0050568">
    <property type="term" value="F:protein-glutamine glutaminase activity"/>
    <property type="evidence" value="ECO:0007669"/>
    <property type="project" value="UniProtKB-UniRule"/>
</dbReference>
<dbReference type="GO" id="GO:0006935">
    <property type="term" value="P:chemotaxis"/>
    <property type="evidence" value="ECO:0007669"/>
    <property type="project" value="UniProtKB-UniRule"/>
</dbReference>
<organism evidence="10 11">
    <name type="scientific">Enterococcus columbae DSM 7374 = ATCC 51263</name>
    <dbReference type="NCBI Taxonomy" id="1121865"/>
    <lineage>
        <taxon>Bacteria</taxon>
        <taxon>Bacillati</taxon>
        <taxon>Bacillota</taxon>
        <taxon>Bacilli</taxon>
        <taxon>Lactobacillales</taxon>
        <taxon>Enterococcaceae</taxon>
        <taxon>Enterococcus</taxon>
    </lineage>
</organism>
<keyword evidence="5 7" id="KW-0597">Phosphoprotein</keyword>
<dbReference type="OrthoDB" id="3190595at2"/>
<evidence type="ECO:0000259" key="8">
    <source>
        <dbReference type="PROSITE" id="PS50110"/>
    </source>
</evidence>
<dbReference type="STRING" id="1121865.OMW_01775"/>
<dbReference type="Proteomes" id="UP000014113">
    <property type="component" value="Unassembled WGS sequence"/>
</dbReference>
<feature type="active site" evidence="5 6">
    <location>
        <position position="205"/>
    </location>
</feature>
<keyword evidence="3 5" id="KW-0378">Hydrolase</keyword>
<dbReference type="PROSITE" id="PS50122">
    <property type="entry name" value="CHEB"/>
    <property type="match status" value="1"/>
</dbReference>
<evidence type="ECO:0000256" key="3">
    <source>
        <dbReference type="ARBA" id="ARBA00022801"/>
    </source>
</evidence>
<feature type="active site" evidence="5 6">
    <location>
        <position position="178"/>
    </location>
</feature>
<dbReference type="CDD" id="cd16432">
    <property type="entry name" value="CheB_Rec"/>
    <property type="match status" value="1"/>
</dbReference>
<dbReference type="SMART" id="SM00448">
    <property type="entry name" value="REC"/>
    <property type="match status" value="1"/>
</dbReference>
<comment type="catalytic activity">
    <reaction evidence="5">
        <text>L-glutaminyl-[protein] + H2O = L-glutamyl-[protein] + NH4(+)</text>
        <dbReference type="Rhea" id="RHEA:16441"/>
        <dbReference type="Rhea" id="RHEA-COMP:10207"/>
        <dbReference type="Rhea" id="RHEA-COMP:10208"/>
        <dbReference type="ChEBI" id="CHEBI:15377"/>
        <dbReference type="ChEBI" id="CHEBI:28938"/>
        <dbReference type="ChEBI" id="CHEBI:29973"/>
        <dbReference type="ChEBI" id="CHEBI:30011"/>
        <dbReference type="EC" id="3.5.1.44"/>
    </reaction>
</comment>
<comment type="similarity">
    <text evidence="5">Belongs to the CheB family.</text>
</comment>
<dbReference type="CDD" id="cd17541">
    <property type="entry name" value="REC_CheB-like"/>
    <property type="match status" value="1"/>
</dbReference>
<comment type="catalytic activity">
    <reaction evidence="4 5">
        <text>[protein]-L-glutamate 5-O-methyl ester + H2O = L-glutamyl-[protein] + methanol + H(+)</text>
        <dbReference type="Rhea" id="RHEA:23236"/>
        <dbReference type="Rhea" id="RHEA-COMP:10208"/>
        <dbReference type="Rhea" id="RHEA-COMP:10311"/>
        <dbReference type="ChEBI" id="CHEBI:15377"/>
        <dbReference type="ChEBI" id="CHEBI:15378"/>
        <dbReference type="ChEBI" id="CHEBI:17790"/>
        <dbReference type="ChEBI" id="CHEBI:29973"/>
        <dbReference type="ChEBI" id="CHEBI:82795"/>
        <dbReference type="EC" id="3.1.1.61"/>
    </reaction>
</comment>
<dbReference type="AlphaFoldDB" id="S0KLA1"/>
<proteinExistence type="inferred from homology"/>
<dbReference type="SUPFAM" id="SSF52172">
    <property type="entry name" value="CheY-like"/>
    <property type="match status" value="1"/>
</dbReference>
<reference evidence="10 11" key="1">
    <citation type="submission" date="2013-03" db="EMBL/GenBank/DDBJ databases">
        <title>The Genome Sequence of Enterococcus columbae ATCC_51263 (PacBio/Illumina hybrid assembly).</title>
        <authorList>
            <consortium name="The Broad Institute Genomics Platform"/>
            <consortium name="The Broad Institute Genome Sequencing Center for Infectious Disease"/>
            <person name="Earl A."/>
            <person name="Russ C."/>
            <person name="Gilmore M."/>
            <person name="Surin D."/>
            <person name="Walker B."/>
            <person name="Young S."/>
            <person name="Zeng Q."/>
            <person name="Gargeya S."/>
            <person name="Fitzgerald M."/>
            <person name="Haas B."/>
            <person name="Abouelleil A."/>
            <person name="Allen A.W."/>
            <person name="Alvarado L."/>
            <person name="Arachchi H.M."/>
            <person name="Berlin A.M."/>
            <person name="Chapman S.B."/>
            <person name="Gainer-Dewar J."/>
            <person name="Goldberg J."/>
            <person name="Griggs A."/>
            <person name="Gujja S."/>
            <person name="Hansen M."/>
            <person name="Howarth C."/>
            <person name="Imamovic A."/>
            <person name="Ireland A."/>
            <person name="Larimer J."/>
            <person name="McCowan C."/>
            <person name="Murphy C."/>
            <person name="Pearson M."/>
            <person name="Poon T.W."/>
            <person name="Priest M."/>
            <person name="Roberts A."/>
            <person name="Saif S."/>
            <person name="Shea T."/>
            <person name="Sisk P."/>
            <person name="Sykes S."/>
            <person name="Wortman J."/>
            <person name="Nusbaum C."/>
            <person name="Birren B."/>
        </authorList>
    </citation>
    <scope>NUCLEOTIDE SEQUENCE [LARGE SCALE GENOMIC DNA]</scope>
    <source>
        <strain evidence="10 11">ATCC 51263</strain>
    </source>
</reference>
<evidence type="ECO:0000256" key="1">
    <source>
        <dbReference type="ARBA" id="ARBA00022490"/>
    </source>
</evidence>
<dbReference type="NCBIfam" id="NF001965">
    <property type="entry name" value="PRK00742.1"/>
    <property type="match status" value="1"/>
</dbReference>
<dbReference type="EMBL" id="ASWJ01000006">
    <property type="protein sequence ID" value="EOW83971.1"/>
    <property type="molecule type" value="Genomic_DNA"/>
</dbReference>
<gene>
    <name evidence="5" type="primary">cheB</name>
    <name evidence="10" type="ORF">I568_01418</name>
</gene>
<evidence type="ECO:0000256" key="5">
    <source>
        <dbReference type="HAMAP-Rule" id="MF_00099"/>
    </source>
</evidence>
<dbReference type="PANTHER" id="PTHR42872:SF6">
    <property type="entry name" value="PROTEIN-GLUTAMATE METHYLESTERASE_PROTEIN-GLUTAMINE GLUTAMINASE"/>
    <property type="match status" value="1"/>
</dbReference>
<comment type="function">
    <text evidence="5">Involved in chemotaxis. Part of a chemotaxis signal transduction system that modulates chemotaxis in response to various stimuli. Catalyzes the demethylation of specific methylglutamate residues introduced into the chemoreceptors (methyl-accepting chemotaxis proteins or MCP) by CheR. Also mediates the irreversible deamidation of specific glutamine residues to glutamic acid.</text>
</comment>
<comment type="PTM">
    <text evidence="5">Phosphorylated by CheA. Phosphorylation of the N-terminal regulatory domain activates the methylesterase activity.</text>
</comment>
<dbReference type="EC" id="3.1.1.61" evidence="5"/>
<dbReference type="InterPro" id="IPR035909">
    <property type="entry name" value="CheB_C"/>
</dbReference>
<feature type="domain" description="CheB-type methylesterase" evidence="9">
    <location>
        <begin position="166"/>
        <end position="352"/>
    </location>
</feature>
<dbReference type="Gene3D" id="3.40.50.2300">
    <property type="match status" value="1"/>
</dbReference>